<sequence length="56" mass="6092">MSADQIVAAVGIAIALVLVLRNGELRRLTAGRGWMMLLVWAVIIVAAALLFRGFRQ</sequence>
<keyword evidence="1" id="KW-1133">Transmembrane helix</keyword>
<accession>A0ABT6CD81</accession>
<reference evidence="2 3" key="1">
    <citation type="submission" date="2023-03" db="EMBL/GenBank/DDBJ databases">
        <title>Novosphingobium cyanobacteriorum sp. nov., isolated from a eutrophic reservoir during the Microcystis bloom period.</title>
        <authorList>
            <person name="Kang M."/>
            <person name="Le V."/>
            <person name="Ko S.-R."/>
            <person name="Lee S.-A."/>
            <person name="Ahn C.-Y."/>
        </authorList>
    </citation>
    <scope>NUCLEOTIDE SEQUENCE [LARGE SCALE GENOMIC DNA]</scope>
    <source>
        <strain evidence="2 3">HBC54</strain>
    </source>
</reference>
<protein>
    <submittedName>
        <fullName evidence="2">Uncharacterized protein</fullName>
    </submittedName>
</protein>
<dbReference type="EMBL" id="JAROCY010000001">
    <property type="protein sequence ID" value="MDF8331886.1"/>
    <property type="molecule type" value="Genomic_DNA"/>
</dbReference>
<evidence type="ECO:0000313" key="2">
    <source>
        <dbReference type="EMBL" id="MDF8331886.1"/>
    </source>
</evidence>
<evidence type="ECO:0000256" key="1">
    <source>
        <dbReference type="SAM" id="Phobius"/>
    </source>
</evidence>
<feature type="transmembrane region" description="Helical" evidence="1">
    <location>
        <begin position="35"/>
        <end position="54"/>
    </location>
</feature>
<feature type="transmembrane region" description="Helical" evidence="1">
    <location>
        <begin position="6"/>
        <end position="23"/>
    </location>
</feature>
<name>A0ABT6CD81_9SPHN</name>
<keyword evidence="3" id="KW-1185">Reference proteome</keyword>
<gene>
    <name evidence="2" type="ORF">POM99_01610</name>
</gene>
<proteinExistence type="predicted"/>
<organism evidence="2 3">
    <name type="scientific">Novosphingobium cyanobacteriorum</name>
    <dbReference type="NCBI Taxonomy" id="3024215"/>
    <lineage>
        <taxon>Bacteria</taxon>
        <taxon>Pseudomonadati</taxon>
        <taxon>Pseudomonadota</taxon>
        <taxon>Alphaproteobacteria</taxon>
        <taxon>Sphingomonadales</taxon>
        <taxon>Sphingomonadaceae</taxon>
        <taxon>Novosphingobium</taxon>
    </lineage>
</organism>
<evidence type="ECO:0000313" key="3">
    <source>
        <dbReference type="Proteomes" id="UP001222770"/>
    </source>
</evidence>
<dbReference type="RefSeq" id="WP_277275006.1">
    <property type="nucleotide sequence ID" value="NZ_JAROCY010000001.1"/>
</dbReference>
<comment type="caution">
    <text evidence="2">The sequence shown here is derived from an EMBL/GenBank/DDBJ whole genome shotgun (WGS) entry which is preliminary data.</text>
</comment>
<keyword evidence="1" id="KW-0812">Transmembrane</keyword>
<dbReference type="Proteomes" id="UP001222770">
    <property type="component" value="Unassembled WGS sequence"/>
</dbReference>
<keyword evidence="1" id="KW-0472">Membrane</keyword>